<dbReference type="GO" id="GO:0046982">
    <property type="term" value="F:protein heterodimerization activity"/>
    <property type="evidence" value="ECO:0007669"/>
    <property type="project" value="InterPro"/>
</dbReference>
<dbReference type="InterPro" id="IPR009072">
    <property type="entry name" value="Histone-fold"/>
</dbReference>
<dbReference type="OrthoDB" id="10071681at2759"/>
<dbReference type="RefSeq" id="XP_031868713.1">
    <property type="nucleotide sequence ID" value="XM_032015292.1"/>
</dbReference>
<dbReference type="GO" id="GO:0005634">
    <property type="term" value="C:nucleus"/>
    <property type="evidence" value="ECO:0007669"/>
    <property type="project" value="UniProtKB-SubCell"/>
</dbReference>
<dbReference type="PANTHER" id="PTHR46904">
    <property type="entry name" value="CENTROMERE PROTEIN T"/>
    <property type="match status" value="1"/>
</dbReference>
<organism evidence="8 9">
    <name type="scientific">Venustampulla echinocandica</name>
    <dbReference type="NCBI Taxonomy" id="2656787"/>
    <lineage>
        <taxon>Eukaryota</taxon>
        <taxon>Fungi</taxon>
        <taxon>Dikarya</taxon>
        <taxon>Ascomycota</taxon>
        <taxon>Pezizomycotina</taxon>
        <taxon>Leotiomycetes</taxon>
        <taxon>Helotiales</taxon>
        <taxon>Pleuroascaceae</taxon>
        <taxon>Venustampulla</taxon>
    </lineage>
</organism>
<dbReference type="SUPFAM" id="SSF47113">
    <property type="entry name" value="Histone-fold"/>
    <property type="match status" value="1"/>
</dbReference>
<feature type="region of interest" description="Disordered" evidence="6">
    <location>
        <begin position="519"/>
        <end position="542"/>
    </location>
</feature>
<evidence type="ECO:0000256" key="2">
    <source>
        <dbReference type="ARBA" id="ARBA00004286"/>
    </source>
</evidence>
<feature type="region of interest" description="Disordered" evidence="6">
    <location>
        <begin position="1"/>
        <end position="216"/>
    </location>
</feature>
<sequence>MSAEPDNRNATGRNNNRLPRRSFRVTPLDVGNSTSDSTETPYKTLRRLANMPKPTTPVHRASSAGPPSTHNSLRRTPGAQPRTPGIPQRIGGSGRKTYAVTPHGRAARRELEARRAGLTPGKDRRKSGLQQRETPRDALRALSRLLAPTSLPIIPTPTDPEPSTERFKLPEQDDFDDGLELERPRLSLPLGDEDDDDDDDDSLFLPPRSAGLEDENFTVQSVEFARRAISERPPGRLSRGSFGSIRLSDRFADLSELGLEGSPGDANASTFVGGDFEGDNEEVGDMTGLPGDNSVTLGDLGFDRGMASLTPGRNSDIRPATLPGDENEATFVFTVPPRDVSEQPSPGVADLPDSDIIDGDEPTYEMDGSGEEGPRSPSSAPGIDLDASLQDPTMEEDLNIASAEHRGSVRRKQFKVSKHGIKYPSLPAGVVKKLATSFARTGGNSKAKISKETLEFIMQASDWFFEQVSDDLGAYAKHAGRKTIDESDVITLMGRQRQTHAGTTPFSLAQKHLPRELLQDLRMVPPSKLKKGRQLQTVEEED</sequence>
<dbReference type="GO" id="GO:0007059">
    <property type="term" value="P:chromosome segregation"/>
    <property type="evidence" value="ECO:0007669"/>
    <property type="project" value="TreeGrafter"/>
</dbReference>
<comment type="subcellular location">
    <subcellularLocation>
        <location evidence="2">Chromosome</location>
    </subcellularLocation>
    <subcellularLocation>
        <location evidence="1">Nucleus</location>
    </subcellularLocation>
</comment>
<feature type="compositionally biased region" description="Low complexity" evidence="6">
    <location>
        <begin position="140"/>
        <end position="152"/>
    </location>
</feature>
<feature type="domain" description="CENP-T/Histone H4 histone fold" evidence="7">
    <location>
        <begin position="419"/>
        <end position="525"/>
    </location>
</feature>
<feature type="compositionally biased region" description="Polar residues" evidence="6">
    <location>
        <begin position="8"/>
        <end position="17"/>
    </location>
</feature>
<dbReference type="InterPro" id="IPR035425">
    <property type="entry name" value="CENP-T/H4_C"/>
</dbReference>
<dbReference type="InterPro" id="IPR028255">
    <property type="entry name" value="CENP-T"/>
</dbReference>
<comment type="similarity">
    <text evidence="3">Belongs to the CENP-T/CNN1 family.</text>
</comment>
<dbReference type="GeneID" id="43599518"/>
<evidence type="ECO:0000256" key="5">
    <source>
        <dbReference type="ARBA" id="ARBA00023242"/>
    </source>
</evidence>
<evidence type="ECO:0000256" key="4">
    <source>
        <dbReference type="ARBA" id="ARBA00022454"/>
    </source>
</evidence>
<dbReference type="STRING" id="2656787.A0A370TKM5"/>
<evidence type="ECO:0000256" key="1">
    <source>
        <dbReference type="ARBA" id="ARBA00004123"/>
    </source>
</evidence>
<feature type="compositionally biased region" description="Acidic residues" evidence="6">
    <location>
        <begin position="352"/>
        <end position="370"/>
    </location>
</feature>
<dbReference type="GO" id="GO:0003677">
    <property type="term" value="F:DNA binding"/>
    <property type="evidence" value="ECO:0007669"/>
    <property type="project" value="InterPro"/>
</dbReference>
<evidence type="ECO:0000256" key="6">
    <source>
        <dbReference type="SAM" id="MobiDB-lite"/>
    </source>
</evidence>
<dbReference type="GO" id="GO:0000278">
    <property type="term" value="P:mitotic cell cycle"/>
    <property type="evidence" value="ECO:0007669"/>
    <property type="project" value="TreeGrafter"/>
</dbReference>
<gene>
    <name evidence="8" type="ORF">BP5553_06669</name>
</gene>
<keyword evidence="9" id="KW-1185">Reference proteome</keyword>
<name>A0A370TKM5_9HELO</name>
<dbReference type="PANTHER" id="PTHR46904:SF1">
    <property type="entry name" value="CENTROMERE PROTEIN T"/>
    <property type="match status" value="1"/>
</dbReference>
<accession>A0A370TKM5</accession>
<dbReference type="FunFam" id="1.10.20.10:FF:000105">
    <property type="entry name" value="Inner kinetochore subunit cnp20"/>
    <property type="match status" value="1"/>
</dbReference>
<feature type="region of interest" description="Disordered" evidence="6">
    <location>
        <begin position="258"/>
        <end position="295"/>
    </location>
</feature>
<dbReference type="AlphaFoldDB" id="A0A370TKM5"/>
<reference evidence="8 9" key="1">
    <citation type="journal article" date="2018" name="IMA Fungus">
        <title>IMA Genome-F 9: Draft genome sequence of Annulohypoxylon stygium, Aspergillus mulundensis, Berkeleyomyces basicola (syn. Thielaviopsis basicola), Ceratocystis smalleyi, two Cercospora beticola strains, Coleophoma cylindrospora, Fusarium fracticaudum, Phialophora cf. hyalina, and Morchella septimelata.</title>
        <authorList>
            <person name="Wingfield B.D."/>
            <person name="Bills G.F."/>
            <person name="Dong Y."/>
            <person name="Huang W."/>
            <person name="Nel W.J."/>
            <person name="Swalarsk-Parry B.S."/>
            <person name="Vaghefi N."/>
            <person name="Wilken P.M."/>
            <person name="An Z."/>
            <person name="de Beer Z.W."/>
            <person name="De Vos L."/>
            <person name="Chen L."/>
            <person name="Duong T.A."/>
            <person name="Gao Y."/>
            <person name="Hammerbacher A."/>
            <person name="Kikkert J.R."/>
            <person name="Li Y."/>
            <person name="Li H."/>
            <person name="Li K."/>
            <person name="Li Q."/>
            <person name="Liu X."/>
            <person name="Ma X."/>
            <person name="Naidoo K."/>
            <person name="Pethybridge S.J."/>
            <person name="Sun J."/>
            <person name="Steenkamp E.T."/>
            <person name="van der Nest M.A."/>
            <person name="van Wyk S."/>
            <person name="Wingfield M.J."/>
            <person name="Xiong C."/>
            <person name="Yue Q."/>
            <person name="Zhang X."/>
        </authorList>
    </citation>
    <scope>NUCLEOTIDE SEQUENCE [LARGE SCALE GENOMIC DNA]</scope>
    <source>
        <strain evidence="8 9">BP 5553</strain>
    </source>
</reference>
<feature type="region of interest" description="Disordered" evidence="6">
    <location>
        <begin position="336"/>
        <end position="387"/>
    </location>
</feature>
<feature type="compositionally biased region" description="Polar residues" evidence="6">
    <location>
        <begin position="31"/>
        <end position="41"/>
    </location>
</feature>
<evidence type="ECO:0000313" key="9">
    <source>
        <dbReference type="Proteomes" id="UP000254866"/>
    </source>
</evidence>
<comment type="caution">
    <text evidence="8">The sequence shown here is derived from an EMBL/GenBank/DDBJ whole genome shotgun (WGS) entry which is preliminary data.</text>
</comment>
<evidence type="ECO:0000259" key="7">
    <source>
        <dbReference type="Pfam" id="PF15511"/>
    </source>
</evidence>
<dbReference type="Pfam" id="PF15511">
    <property type="entry name" value="CENP-T_C"/>
    <property type="match status" value="1"/>
</dbReference>
<protein>
    <recommendedName>
        <fullName evidence="7">CENP-T/Histone H4 histone fold domain-containing protein</fullName>
    </recommendedName>
</protein>
<dbReference type="Gene3D" id="1.10.20.10">
    <property type="entry name" value="Histone, subunit A"/>
    <property type="match status" value="1"/>
</dbReference>
<keyword evidence="4" id="KW-0158">Chromosome</keyword>
<evidence type="ECO:0000313" key="8">
    <source>
        <dbReference type="EMBL" id="RDL36057.1"/>
    </source>
</evidence>
<evidence type="ECO:0000256" key="3">
    <source>
        <dbReference type="ARBA" id="ARBA00010137"/>
    </source>
</evidence>
<dbReference type="GO" id="GO:0000776">
    <property type="term" value="C:kinetochore"/>
    <property type="evidence" value="ECO:0007669"/>
    <property type="project" value="InterPro"/>
</dbReference>
<dbReference type="GO" id="GO:0051382">
    <property type="term" value="P:kinetochore assembly"/>
    <property type="evidence" value="ECO:0007669"/>
    <property type="project" value="InterPro"/>
</dbReference>
<dbReference type="CDD" id="cd22920">
    <property type="entry name" value="HFD_CENP-T"/>
    <property type="match status" value="1"/>
</dbReference>
<keyword evidence="5" id="KW-0539">Nucleus</keyword>
<dbReference type="Proteomes" id="UP000254866">
    <property type="component" value="Unassembled WGS sequence"/>
</dbReference>
<proteinExistence type="inferred from homology"/>
<dbReference type="EMBL" id="NPIC01000005">
    <property type="protein sequence ID" value="RDL36057.1"/>
    <property type="molecule type" value="Genomic_DNA"/>
</dbReference>
<feature type="compositionally biased region" description="Acidic residues" evidence="6">
    <location>
        <begin position="191"/>
        <end position="202"/>
    </location>
</feature>